<dbReference type="SMART" id="SM00507">
    <property type="entry name" value="HNHc"/>
    <property type="match status" value="1"/>
</dbReference>
<keyword evidence="3" id="KW-0255">Endonuclease</keyword>
<feature type="region of interest" description="Disordered" evidence="1">
    <location>
        <begin position="586"/>
        <end position="625"/>
    </location>
</feature>
<organism evidence="3 4">
    <name type="scientific">Promicromonospora kroppenstedtii</name>
    <dbReference type="NCBI Taxonomy" id="440482"/>
    <lineage>
        <taxon>Bacteria</taxon>
        <taxon>Bacillati</taxon>
        <taxon>Actinomycetota</taxon>
        <taxon>Actinomycetes</taxon>
        <taxon>Micrococcales</taxon>
        <taxon>Promicromonosporaceae</taxon>
        <taxon>Promicromonospora</taxon>
    </lineage>
</organism>
<name>A0ABW7XJ05_9MICO</name>
<comment type="caution">
    <text evidence="3">The sequence shown here is derived from an EMBL/GenBank/DDBJ whole genome shotgun (WGS) entry which is preliminary data.</text>
</comment>
<proteinExistence type="predicted"/>
<evidence type="ECO:0000259" key="2">
    <source>
        <dbReference type="SMART" id="SM00507"/>
    </source>
</evidence>
<evidence type="ECO:0000313" key="4">
    <source>
        <dbReference type="Proteomes" id="UP001611580"/>
    </source>
</evidence>
<dbReference type="Proteomes" id="UP001611580">
    <property type="component" value="Unassembled WGS sequence"/>
</dbReference>
<feature type="region of interest" description="Disordered" evidence="1">
    <location>
        <begin position="491"/>
        <end position="513"/>
    </location>
</feature>
<evidence type="ECO:0000313" key="3">
    <source>
        <dbReference type="EMBL" id="MFI2487486.1"/>
    </source>
</evidence>
<dbReference type="CDD" id="cd00085">
    <property type="entry name" value="HNHc"/>
    <property type="match status" value="1"/>
</dbReference>
<reference evidence="3 4" key="1">
    <citation type="submission" date="2024-10" db="EMBL/GenBank/DDBJ databases">
        <title>The Natural Products Discovery Center: Release of the First 8490 Sequenced Strains for Exploring Actinobacteria Biosynthetic Diversity.</title>
        <authorList>
            <person name="Kalkreuter E."/>
            <person name="Kautsar S.A."/>
            <person name="Yang D."/>
            <person name="Bader C.D."/>
            <person name="Teijaro C.N."/>
            <person name="Fluegel L."/>
            <person name="Davis C.M."/>
            <person name="Simpson J.R."/>
            <person name="Lauterbach L."/>
            <person name="Steele A.D."/>
            <person name="Gui C."/>
            <person name="Meng S."/>
            <person name="Li G."/>
            <person name="Viehrig K."/>
            <person name="Ye F."/>
            <person name="Su P."/>
            <person name="Kiefer A.F."/>
            <person name="Nichols A."/>
            <person name="Cepeda A.J."/>
            <person name="Yan W."/>
            <person name="Fan B."/>
            <person name="Jiang Y."/>
            <person name="Adhikari A."/>
            <person name="Zheng C.-J."/>
            <person name="Schuster L."/>
            <person name="Cowan T.M."/>
            <person name="Smanski M.J."/>
            <person name="Chevrette M.G."/>
            <person name="De Carvalho L.P.S."/>
            <person name="Shen B."/>
        </authorList>
    </citation>
    <scope>NUCLEOTIDE SEQUENCE [LARGE SCALE GENOMIC DNA]</scope>
    <source>
        <strain evidence="3 4">NPDC019481</strain>
    </source>
</reference>
<dbReference type="GO" id="GO:0004519">
    <property type="term" value="F:endonuclease activity"/>
    <property type="evidence" value="ECO:0007669"/>
    <property type="project" value="UniProtKB-KW"/>
</dbReference>
<sequence length="625" mass="65613">MERDLNGSASDQGGVGVVERSWRQACAGDVALHTATDNVAEGSGGGESTISLTPGLNWGVLPADGEGMLPAASLTWVGHGVVTGSAVGSLGSTGSDTAAPTAVSAEQDISASPMGAALVAVLADVEVADAGDGELVDVAARWQEVISWATAMQSRAAGEIARRRGWTEEHTTAAAEVSARLRVPQTDANKLMARGSGLAEHPQVMDALHQAQIDVAKADILLRSGNPLTVEERDRAITLYLPQAPDRTRRWLRDKMNQYATRLHGTAEVVRQAMTRRAVYLDPADNSMAWISANLPATDAAAVWDAIDTAAHVIRRTPGTTRTLAQARADAFVAITTGRVVVPPRAECAPEAAAPDPGAGPAESVLPRTTMPATGCTCGGCTCDGTSIRVVAVKPQVRVTVPATMLLGLDDSPGHLDGYGPIPADQAARIATDATWQRMLTDPVTGILTDYSTTSYQPGKVLRQAVTARDQTCCFPQCDRPAHRADLDHIQPYDHAPDRTSQESGAPGQTRAGNLQPLCRAHHLAKTHDGWDVTRDPRTGTTTWTAPTGHIYNRPPAQAGRAMADAKAAALDAPGPTEADVTSLTDDVRHLLGNREQPAQGRSAHSPADRAAGPNPPNVSDEPPF</sequence>
<feature type="compositionally biased region" description="Low complexity" evidence="1">
    <location>
        <begin position="539"/>
        <end position="549"/>
    </location>
</feature>
<keyword evidence="4" id="KW-1185">Reference proteome</keyword>
<evidence type="ECO:0000256" key="1">
    <source>
        <dbReference type="SAM" id="MobiDB-lite"/>
    </source>
</evidence>
<dbReference type="RefSeq" id="WP_397404254.1">
    <property type="nucleotide sequence ID" value="NZ_JBIRYI010000006.1"/>
</dbReference>
<feature type="region of interest" description="Disordered" evidence="1">
    <location>
        <begin position="530"/>
        <end position="564"/>
    </location>
</feature>
<keyword evidence="3" id="KW-0540">Nuclease</keyword>
<protein>
    <submittedName>
        <fullName evidence="3">HNH endonuclease</fullName>
    </submittedName>
</protein>
<accession>A0ABW7XJ05</accession>
<feature type="domain" description="HNH nuclease" evidence="2">
    <location>
        <begin position="461"/>
        <end position="524"/>
    </location>
</feature>
<keyword evidence="3" id="KW-0378">Hydrolase</keyword>
<dbReference type="InterPro" id="IPR003615">
    <property type="entry name" value="HNH_nuc"/>
</dbReference>
<dbReference type="EMBL" id="JBIRYI010000006">
    <property type="protein sequence ID" value="MFI2487486.1"/>
    <property type="molecule type" value="Genomic_DNA"/>
</dbReference>
<feature type="compositionally biased region" description="Basic and acidic residues" evidence="1">
    <location>
        <begin position="491"/>
        <end position="501"/>
    </location>
</feature>
<dbReference type="Gene3D" id="1.10.30.50">
    <property type="match status" value="1"/>
</dbReference>
<gene>
    <name evidence="3" type="ORF">ACH47X_11285</name>
</gene>